<evidence type="ECO:0000256" key="3">
    <source>
        <dbReference type="SAM" id="Phobius"/>
    </source>
</evidence>
<keyword evidence="3" id="KW-1133">Transmembrane helix</keyword>
<dbReference type="InterPro" id="IPR014044">
    <property type="entry name" value="CAP_dom"/>
</dbReference>
<evidence type="ECO:0000256" key="2">
    <source>
        <dbReference type="ARBA" id="ARBA00022525"/>
    </source>
</evidence>
<keyword evidence="2" id="KW-0964">Secreted</keyword>
<dbReference type="InterPro" id="IPR035940">
    <property type="entry name" value="CAP_sf"/>
</dbReference>
<dbReference type="AlphaFoldDB" id="A0AAW1TKI3"/>
<comment type="subcellular location">
    <subcellularLocation>
        <location evidence="1">Secreted</location>
    </subcellularLocation>
</comment>
<reference evidence="5 6" key="1">
    <citation type="submission" date="2023-03" db="EMBL/GenBank/DDBJ databases">
        <title>Genome insight into feeding habits of ladybird beetles.</title>
        <authorList>
            <person name="Li H.-S."/>
            <person name="Huang Y.-H."/>
            <person name="Pang H."/>
        </authorList>
    </citation>
    <scope>NUCLEOTIDE SEQUENCE [LARGE SCALE GENOMIC DNA]</scope>
    <source>
        <strain evidence="5">SYSU_2023b</strain>
        <tissue evidence="5">Whole body</tissue>
    </source>
</reference>
<accession>A0AAW1TKI3</accession>
<dbReference type="Gene3D" id="3.40.33.10">
    <property type="entry name" value="CAP"/>
    <property type="match status" value="1"/>
</dbReference>
<keyword evidence="3" id="KW-0472">Membrane</keyword>
<keyword evidence="3" id="KW-0812">Transmembrane</keyword>
<dbReference type="Pfam" id="PF00188">
    <property type="entry name" value="CAP"/>
    <property type="match status" value="1"/>
</dbReference>
<sequence length="283" mass="32112">MVHRFRFTIYAAFIFTASLTWFFTENNAANPTYNQGTYTPNFLNYCYQEREECRYTCDCMLDRRCVVKPIPSDLVEFILQKHNSARRGRLSGDPKPSGMPSLVYDVQLEAIARCWAAKCTDTTTDCLLTESFSEIGMNMDVVRTGEMRISPFLESPYSGIMPLQQLWTDVLDGWIKEIDSLQFRRGFDPDDEITRRGAQMIHDQTLAIGCSWSSSQDHTLFYCVYGPGAKNFSEVYKSGPPCTTCPPGYACTDDSGGLCEKFILYSALGIMEQPTSRTKRTNS</sequence>
<dbReference type="EMBL" id="JARQZJ010000004">
    <property type="protein sequence ID" value="KAK9870979.1"/>
    <property type="molecule type" value="Genomic_DNA"/>
</dbReference>
<evidence type="ECO:0000256" key="1">
    <source>
        <dbReference type="ARBA" id="ARBA00004613"/>
    </source>
</evidence>
<dbReference type="Proteomes" id="UP001431783">
    <property type="component" value="Unassembled WGS sequence"/>
</dbReference>
<name>A0AAW1TKI3_9CUCU</name>
<dbReference type="CDD" id="cd05380">
    <property type="entry name" value="CAP_euk"/>
    <property type="match status" value="1"/>
</dbReference>
<evidence type="ECO:0000313" key="5">
    <source>
        <dbReference type="EMBL" id="KAK9870979.1"/>
    </source>
</evidence>
<gene>
    <name evidence="5" type="ORF">WA026_009939</name>
</gene>
<dbReference type="InterPro" id="IPR001283">
    <property type="entry name" value="CRISP-related"/>
</dbReference>
<dbReference type="PANTHER" id="PTHR10334">
    <property type="entry name" value="CYSTEINE-RICH SECRETORY PROTEIN-RELATED"/>
    <property type="match status" value="1"/>
</dbReference>
<dbReference type="SUPFAM" id="SSF55797">
    <property type="entry name" value="PR-1-like"/>
    <property type="match status" value="1"/>
</dbReference>
<keyword evidence="6" id="KW-1185">Reference proteome</keyword>
<feature type="domain" description="SCP" evidence="4">
    <location>
        <begin position="73"/>
        <end position="234"/>
    </location>
</feature>
<dbReference type="SMART" id="SM00198">
    <property type="entry name" value="SCP"/>
    <property type="match status" value="1"/>
</dbReference>
<feature type="transmembrane region" description="Helical" evidence="3">
    <location>
        <begin position="7"/>
        <end position="24"/>
    </location>
</feature>
<comment type="caution">
    <text evidence="5">The sequence shown here is derived from an EMBL/GenBank/DDBJ whole genome shotgun (WGS) entry which is preliminary data.</text>
</comment>
<evidence type="ECO:0000259" key="4">
    <source>
        <dbReference type="SMART" id="SM00198"/>
    </source>
</evidence>
<protein>
    <recommendedName>
        <fullName evidence="4">SCP domain-containing protein</fullName>
    </recommendedName>
</protein>
<evidence type="ECO:0000313" key="6">
    <source>
        <dbReference type="Proteomes" id="UP001431783"/>
    </source>
</evidence>
<organism evidence="5 6">
    <name type="scientific">Henosepilachna vigintioctopunctata</name>
    <dbReference type="NCBI Taxonomy" id="420089"/>
    <lineage>
        <taxon>Eukaryota</taxon>
        <taxon>Metazoa</taxon>
        <taxon>Ecdysozoa</taxon>
        <taxon>Arthropoda</taxon>
        <taxon>Hexapoda</taxon>
        <taxon>Insecta</taxon>
        <taxon>Pterygota</taxon>
        <taxon>Neoptera</taxon>
        <taxon>Endopterygota</taxon>
        <taxon>Coleoptera</taxon>
        <taxon>Polyphaga</taxon>
        <taxon>Cucujiformia</taxon>
        <taxon>Coccinelloidea</taxon>
        <taxon>Coccinellidae</taxon>
        <taxon>Epilachninae</taxon>
        <taxon>Epilachnini</taxon>
        <taxon>Henosepilachna</taxon>
    </lineage>
</organism>
<dbReference type="GO" id="GO:0005576">
    <property type="term" value="C:extracellular region"/>
    <property type="evidence" value="ECO:0007669"/>
    <property type="project" value="UniProtKB-SubCell"/>
</dbReference>
<proteinExistence type="predicted"/>